<dbReference type="Proteomes" id="UP000518681">
    <property type="component" value="Unassembled WGS sequence"/>
</dbReference>
<comment type="caution">
    <text evidence="1">The sequence shown here is derived from an EMBL/GenBank/DDBJ whole genome shotgun (WGS) entry which is preliminary data.</text>
</comment>
<dbReference type="AlphaFoldDB" id="A0AAW3V0A0"/>
<accession>A0AAW3V0A0</accession>
<dbReference type="EMBL" id="JACIIK010000009">
    <property type="protein sequence ID" value="MBB6204362.1"/>
    <property type="molecule type" value="Genomic_DNA"/>
</dbReference>
<proteinExistence type="predicted"/>
<name>A0AAW3V0A0_9BURK</name>
<protein>
    <submittedName>
        <fullName evidence="1">Uncharacterized protein</fullName>
    </submittedName>
</protein>
<gene>
    <name evidence="1" type="ORF">GGD69_005256</name>
</gene>
<evidence type="ECO:0000313" key="2">
    <source>
        <dbReference type="Proteomes" id="UP000518681"/>
    </source>
</evidence>
<evidence type="ECO:0000313" key="1">
    <source>
        <dbReference type="EMBL" id="MBB6204362.1"/>
    </source>
</evidence>
<dbReference type="RefSeq" id="WP_184957357.1">
    <property type="nucleotide sequence ID" value="NZ_JACIIK010000009.1"/>
</dbReference>
<sequence>MPTHSRAPLAVVGHLNIPPAALEHRFVMEALAVAHSRESDDLERVIGTDNTSRCELYGWAPHVAPHADGFGFVYLVCLNDGKSSISVRDTCGEIQEVFAPVGTVIRLDDRLEHWTSDTVARVAAFTGHFPEPCDEAAIEELEAGIAALAEGAYIGAPRVRDGFRVLLDDECWSAATLDDELETTLLRDATAAGRWIEICSHCRKPAARPDPKWPYSMAMSRCMEHLAAR</sequence>
<reference evidence="1 2" key="1">
    <citation type="submission" date="2020-08" db="EMBL/GenBank/DDBJ databases">
        <title>Genomic Encyclopedia of Type Strains, Phase IV (KMG-V): Genome sequencing to study the core and pangenomes of soil and plant-associated prokaryotes.</title>
        <authorList>
            <person name="Whitman W."/>
        </authorList>
    </citation>
    <scope>NUCLEOTIDE SEQUENCE [LARGE SCALE GENOMIC DNA]</scope>
    <source>
        <strain evidence="1 2">SEMIA 4013</strain>
    </source>
</reference>
<organism evidence="1 2">
    <name type="scientific">Paraburkholderia fungorum</name>
    <dbReference type="NCBI Taxonomy" id="134537"/>
    <lineage>
        <taxon>Bacteria</taxon>
        <taxon>Pseudomonadati</taxon>
        <taxon>Pseudomonadota</taxon>
        <taxon>Betaproteobacteria</taxon>
        <taxon>Burkholderiales</taxon>
        <taxon>Burkholderiaceae</taxon>
        <taxon>Paraburkholderia</taxon>
    </lineage>
</organism>